<keyword evidence="3" id="KW-0418">Kinase</keyword>
<proteinExistence type="inferred from homology"/>
<dbReference type="EMBL" id="AP022829">
    <property type="protein sequence ID" value="BCA87892.1"/>
    <property type="molecule type" value="Genomic_DNA"/>
</dbReference>
<reference evidence="7" key="1">
    <citation type="journal article" date="2020" name="Microbiol. Resour. Announc.">
        <title>Complete Genome Sequence of Adlercreutzia sp. Strain 8CFCBH1, a Potent Producer of Equol, Isolated from Healthy Japanese Feces.</title>
        <authorList>
            <person name="Ogata Y."/>
            <person name="Sakamoto M."/>
            <person name="Ohkuma M."/>
            <person name="Hattori M."/>
            <person name="Suda W."/>
        </authorList>
    </citation>
    <scope>NUCLEOTIDE SEQUENCE [LARGE SCALE GENOMIC DNA]</scope>
    <source>
        <strain evidence="7">8CFCBH1</strain>
    </source>
</reference>
<evidence type="ECO:0000256" key="3">
    <source>
        <dbReference type="ARBA" id="ARBA00022777"/>
    </source>
</evidence>
<dbReference type="KEGG" id="ahat:ADCFC_05110"/>
<feature type="domain" description="HipA N-terminal subdomain 1" evidence="5">
    <location>
        <begin position="25"/>
        <end position="131"/>
    </location>
</feature>
<gene>
    <name evidence="6" type="ORF">ADCFC_03910</name>
</gene>
<dbReference type="InterPro" id="IPR017508">
    <property type="entry name" value="HipA_N1"/>
</dbReference>
<dbReference type="Proteomes" id="UP000501727">
    <property type="component" value="Chromosome"/>
</dbReference>
<evidence type="ECO:0000259" key="4">
    <source>
        <dbReference type="Pfam" id="PF07804"/>
    </source>
</evidence>
<dbReference type="Pfam" id="PF07804">
    <property type="entry name" value="HipA_C"/>
    <property type="match status" value="1"/>
</dbReference>
<sequence>MPSVTPASDKPRHSVAPTFDVQTLGVFLAGSPVGTLAQTPDGPVAFEYHDEWLAHGFSISPLSLPLEKRLFVAAPRPLEGLFGVFDDSLPDGWGRLLVDRMFREHGVDTFVVTPLTRLAIVGSSGMGALEYEPELTLMPQAAERTLDELADECAEMLRTDFSDDLDTLYALGGSSGGARPKIFTDIDEEPWIVKFPSSHDPADIATQEFAIAQAASACGIAMPEVRLLPSSKRDGFFAIKRFDRSKGRADGVPSRVHMASAGALLETSHRIPNLDYGILMKLTMRLTTDLEEIARLYRLMTFNVIIGNRDDHAKNFTYLCDGGAWRLSPGYDLTHNSGINGEHSTTVNGKGRDIDLEDLLAVAAGAGISRTAALAITREISDAANDLLAGVIPLERLA</sequence>
<dbReference type="GO" id="GO:0005829">
    <property type="term" value="C:cytosol"/>
    <property type="evidence" value="ECO:0007669"/>
    <property type="project" value="TreeGrafter"/>
</dbReference>
<evidence type="ECO:0000256" key="2">
    <source>
        <dbReference type="ARBA" id="ARBA00022679"/>
    </source>
</evidence>
<dbReference type="RefSeq" id="WP_173111822.1">
    <property type="nucleotide sequence ID" value="NZ_AP022829.1"/>
</dbReference>
<reference evidence="7" key="2">
    <citation type="submission" date="2020-03" db="EMBL/GenBank/DDBJ databases">
        <title>Complete Genome Sequence of Adlercreutzia sp. strain 8CFCBH1 Producing Equol, Isolated from Healthy Japanese Feces.</title>
        <authorList>
            <person name="Ogata Y."/>
            <person name="Sakamoto M."/>
            <person name="Ohkuma M."/>
            <person name="Hattori M."/>
            <person name="Suda W."/>
        </authorList>
    </citation>
    <scope>NUCLEOTIDE SEQUENCE [LARGE SCALE GENOMIC DNA]</scope>
    <source>
        <strain evidence="7">8CFCBH1</strain>
    </source>
</reference>
<accession>A0A6F8SI87</accession>
<organism evidence="6 7">
    <name type="scientific">Adlercreutzia hattorii</name>
    <dbReference type="NCBI Taxonomy" id="2707299"/>
    <lineage>
        <taxon>Bacteria</taxon>
        <taxon>Bacillati</taxon>
        <taxon>Actinomycetota</taxon>
        <taxon>Coriobacteriia</taxon>
        <taxon>Eggerthellales</taxon>
        <taxon>Eggerthellaceae</taxon>
        <taxon>Adlercreutzia</taxon>
    </lineage>
</organism>
<dbReference type="InterPro" id="IPR052028">
    <property type="entry name" value="HipA_Ser/Thr_kinase"/>
</dbReference>
<name>A0A6F8SI87_9ACTN</name>
<evidence type="ECO:0000256" key="1">
    <source>
        <dbReference type="ARBA" id="ARBA00010164"/>
    </source>
</evidence>
<dbReference type="GO" id="GO:0004674">
    <property type="term" value="F:protein serine/threonine kinase activity"/>
    <property type="evidence" value="ECO:0007669"/>
    <property type="project" value="TreeGrafter"/>
</dbReference>
<dbReference type="PANTHER" id="PTHR37419:SF8">
    <property type="entry name" value="TOXIN YJJJ"/>
    <property type="match status" value="1"/>
</dbReference>
<evidence type="ECO:0000313" key="7">
    <source>
        <dbReference type="Proteomes" id="UP000501727"/>
    </source>
</evidence>
<dbReference type="Pfam" id="PF13657">
    <property type="entry name" value="Couple_hipA"/>
    <property type="match status" value="1"/>
</dbReference>
<evidence type="ECO:0000313" key="6">
    <source>
        <dbReference type="EMBL" id="BCA87892.1"/>
    </source>
</evidence>
<feature type="domain" description="HipA-like C-terminal" evidence="4">
    <location>
        <begin position="174"/>
        <end position="385"/>
    </location>
</feature>
<comment type="similarity">
    <text evidence="1">Belongs to the HipA Ser/Thr kinase family.</text>
</comment>
<dbReference type="AlphaFoldDB" id="A0A6F8SI87"/>
<dbReference type="Gene3D" id="1.10.1070.20">
    <property type="match status" value="1"/>
</dbReference>
<evidence type="ECO:0000259" key="5">
    <source>
        <dbReference type="Pfam" id="PF13657"/>
    </source>
</evidence>
<dbReference type="InterPro" id="IPR012893">
    <property type="entry name" value="HipA-like_C"/>
</dbReference>
<keyword evidence="2" id="KW-0808">Transferase</keyword>
<dbReference type="PANTHER" id="PTHR37419">
    <property type="entry name" value="SERINE/THREONINE-PROTEIN KINASE TOXIN HIPA"/>
    <property type="match status" value="1"/>
</dbReference>
<protein>
    <submittedName>
        <fullName evidence="6">Toxin HipA</fullName>
    </submittedName>
</protein>
<keyword evidence="7" id="KW-1185">Reference proteome</keyword>